<dbReference type="InterPro" id="IPR051455">
    <property type="entry name" value="Bact_solute-bind_prot3"/>
</dbReference>
<evidence type="ECO:0000256" key="3">
    <source>
        <dbReference type="ARBA" id="ARBA00022729"/>
    </source>
</evidence>
<dbReference type="PANTHER" id="PTHR30085">
    <property type="entry name" value="AMINO ACID ABC TRANSPORTER PERMEASE"/>
    <property type="match status" value="1"/>
</dbReference>
<comment type="caution">
    <text evidence="7">The sequence shown here is derived from an EMBL/GenBank/DDBJ whole genome shotgun (WGS) entry which is preliminary data.</text>
</comment>
<dbReference type="Pfam" id="PF00497">
    <property type="entry name" value="SBP_bac_3"/>
    <property type="match status" value="1"/>
</dbReference>
<dbReference type="SUPFAM" id="SSF53850">
    <property type="entry name" value="Periplasmic binding protein-like II"/>
    <property type="match status" value="1"/>
</dbReference>
<reference evidence="7 8" key="1">
    <citation type="submission" date="2020-07" db="EMBL/GenBank/DDBJ databases">
        <title>MOT database genomes.</title>
        <authorList>
            <person name="Joseph S."/>
            <person name="Aduse-Opoku J."/>
            <person name="Hashim A."/>
            <person name="Wade W."/>
            <person name="Curtis M."/>
        </authorList>
    </citation>
    <scope>NUCLEOTIDE SEQUENCE [LARGE SCALE GENOMIC DNA]</scope>
    <source>
        <strain evidence="7 8">WMus004</strain>
    </source>
</reference>
<evidence type="ECO:0000256" key="2">
    <source>
        <dbReference type="ARBA" id="ARBA00022448"/>
    </source>
</evidence>
<comment type="similarity">
    <text evidence="1">Belongs to the bacterial solute-binding protein 3 family.</text>
</comment>
<dbReference type="CDD" id="cd13690">
    <property type="entry name" value="PBP2_GluB"/>
    <property type="match status" value="1"/>
</dbReference>
<evidence type="ECO:0000259" key="6">
    <source>
        <dbReference type="SMART" id="SM00062"/>
    </source>
</evidence>
<feature type="region of interest" description="Disordered" evidence="4">
    <location>
        <begin position="302"/>
        <end position="383"/>
    </location>
</feature>
<evidence type="ECO:0000256" key="4">
    <source>
        <dbReference type="SAM" id="MobiDB-lite"/>
    </source>
</evidence>
<name>A0A853EIT6_9ACTO</name>
<dbReference type="PROSITE" id="PS51318">
    <property type="entry name" value="TAT"/>
    <property type="match status" value="1"/>
</dbReference>
<evidence type="ECO:0000256" key="5">
    <source>
        <dbReference type="SAM" id="SignalP"/>
    </source>
</evidence>
<gene>
    <name evidence="7" type="ORF">HZZ05_06695</name>
</gene>
<keyword evidence="2" id="KW-0813">Transport</keyword>
<dbReference type="InterPro" id="IPR006311">
    <property type="entry name" value="TAT_signal"/>
</dbReference>
<dbReference type="PROSITE" id="PS51257">
    <property type="entry name" value="PROKAR_LIPOPROTEIN"/>
    <property type="match status" value="1"/>
</dbReference>
<organism evidence="7 8">
    <name type="scientific">Actinomyces bowdenii</name>
    <dbReference type="NCBI Taxonomy" id="131109"/>
    <lineage>
        <taxon>Bacteria</taxon>
        <taxon>Bacillati</taxon>
        <taxon>Actinomycetota</taxon>
        <taxon>Actinomycetes</taxon>
        <taxon>Actinomycetales</taxon>
        <taxon>Actinomycetaceae</taxon>
        <taxon>Actinomyces</taxon>
    </lineage>
</organism>
<proteinExistence type="inferred from homology"/>
<accession>A0A853EIT6</accession>
<feature type="signal peptide" evidence="5">
    <location>
        <begin position="1"/>
        <end position="23"/>
    </location>
</feature>
<feature type="compositionally biased region" description="Polar residues" evidence="4">
    <location>
        <begin position="360"/>
        <end position="383"/>
    </location>
</feature>
<dbReference type="AlphaFoldDB" id="A0A853EIT6"/>
<protein>
    <submittedName>
        <fullName evidence="7">Transporter substrate-binding domain-containing protein</fullName>
    </submittedName>
</protein>
<feature type="chain" id="PRO_5039137996" evidence="5">
    <location>
        <begin position="24"/>
        <end position="383"/>
    </location>
</feature>
<dbReference type="GO" id="GO:0005576">
    <property type="term" value="C:extracellular region"/>
    <property type="evidence" value="ECO:0007669"/>
    <property type="project" value="TreeGrafter"/>
</dbReference>
<evidence type="ECO:0000313" key="7">
    <source>
        <dbReference type="EMBL" id="NYS69208.1"/>
    </source>
</evidence>
<dbReference type="SMART" id="SM00062">
    <property type="entry name" value="PBPb"/>
    <property type="match status" value="1"/>
</dbReference>
<dbReference type="RefSeq" id="WP_179900502.1">
    <property type="nucleotide sequence ID" value="NZ_JACBXV010000075.1"/>
</dbReference>
<dbReference type="GO" id="GO:0006865">
    <property type="term" value="P:amino acid transport"/>
    <property type="evidence" value="ECO:0007669"/>
    <property type="project" value="TreeGrafter"/>
</dbReference>
<evidence type="ECO:0000256" key="1">
    <source>
        <dbReference type="ARBA" id="ARBA00010333"/>
    </source>
</evidence>
<dbReference type="Proteomes" id="UP000572528">
    <property type="component" value="Unassembled WGS sequence"/>
</dbReference>
<feature type="domain" description="Solute-binding protein family 3/N-terminal" evidence="6">
    <location>
        <begin position="73"/>
        <end position="298"/>
    </location>
</feature>
<dbReference type="GO" id="GO:0030288">
    <property type="term" value="C:outer membrane-bounded periplasmic space"/>
    <property type="evidence" value="ECO:0007669"/>
    <property type="project" value="TreeGrafter"/>
</dbReference>
<evidence type="ECO:0000313" key="8">
    <source>
        <dbReference type="Proteomes" id="UP000572528"/>
    </source>
</evidence>
<keyword evidence="3 5" id="KW-0732">Signal</keyword>
<feature type="compositionally biased region" description="Low complexity" evidence="4">
    <location>
        <begin position="310"/>
        <end position="346"/>
    </location>
</feature>
<sequence>MTALTRRTLLGAASAASLATVLAACSDTGADGTAVASSTSGADYGTVINSGPVASDEAVAASTWATAIKEAGKLQIGGTKVSLVFSQEDPTTGELKGFDAGLAQTLARYIIGGDDAASLVEVTQATSDTRETLLENGQVQAVIASYTIKPERAEKVSFAGPYYFSGQAILVKSSTTSIKGVEDLAGVKVAVQSSATSGKALAQHAPQAQAVQFEDDSKCLAALDAGQVEAYVLDQALLLSHAAANDQYTIVGEPFTEDPYGIGLPKDSDAQAFVNTFLQAIYDDGTWAAIWSATIGDVVGGQAPKPPQIGSVPGSEAAGSASPSADAGEQATDAASADPTDADQASEAPSPDPADGASQAPDQGSGQDSDTQASPGLSPQPTE</sequence>
<dbReference type="EMBL" id="JACBXV010000075">
    <property type="protein sequence ID" value="NYS69208.1"/>
    <property type="molecule type" value="Genomic_DNA"/>
</dbReference>
<dbReference type="Gene3D" id="3.40.190.10">
    <property type="entry name" value="Periplasmic binding protein-like II"/>
    <property type="match status" value="2"/>
</dbReference>
<dbReference type="PANTHER" id="PTHR30085:SF6">
    <property type="entry name" value="ABC TRANSPORTER GLUTAMINE-BINDING PROTEIN GLNH"/>
    <property type="match status" value="1"/>
</dbReference>
<dbReference type="InterPro" id="IPR001638">
    <property type="entry name" value="Solute-binding_3/MltF_N"/>
</dbReference>